<comment type="caution">
    <text evidence="1">The sequence shown here is derived from an EMBL/GenBank/DDBJ whole genome shotgun (WGS) entry which is preliminary data.</text>
</comment>
<evidence type="ECO:0000313" key="1">
    <source>
        <dbReference type="EMBL" id="MFD2613522.1"/>
    </source>
</evidence>
<name>A0ABW5PGP8_9BACL</name>
<dbReference type="RefSeq" id="WP_377603510.1">
    <property type="nucleotide sequence ID" value="NZ_JBHUME010000008.1"/>
</dbReference>
<sequence length="68" mass="7598">MIEKYIGRYVDIIYQNKIGKISQRRIKVNAVQGALVKAFCTESKSFRTFMKSNILALDPNQTGVGSAS</sequence>
<dbReference type="EMBL" id="JBHUME010000008">
    <property type="protein sequence ID" value="MFD2613522.1"/>
    <property type="molecule type" value="Genomic_DNA"/>
</dbReference>
<organism evidence="1 2">
    <name type="scientific">Paenibacillus gansuensis</name>
    <dbReference type="NCBI Taxonomy" id="306542"/>
    <lineage>
        <taxon>Bacteria</taxon>
        <taxon>Bacillati</taxon>
        <taxon>Bacillota</taxon>
        <taxon>Bacilli</taxon>
        <taxon>Bacillales</taxon>
        <taxon>Paenibacillaceae</taxon>
        <taxon>Paenibacillus</taxon>
    </lineage>
</organism>
<protein>
    <submittedName>
        <fullName evidence="1">Uncharacterized protein</fullName>
    </submittedName>
</protein>
<dbReference type="Proteomes" id="UP001597541">
    <property type="component" value="Unassembled WGS sequence"/>
</dbReference>
<accession>A0ABW5PGP8</accession>
<gene>
    <name evidence="1" type="ORF">ACFSUF_13910</name>
</gene>
<reference evidence="2" key="1">
    <citation type="journal article" date="2019" name="Int. J. Syst. Evol. Microbiol.">
        <title>The Global Catalogue of Microorganisms (GCM) 10K type strain sequencing project: providing services to taxonomists for standard genome sequencing and annotation.</title>
        <authorList>
            <consortium name="The Broad Institute Genomics Platform"/>
            <consortium name="The Broad Institute Genome Sequencing Center for Infectious Disease"/>
            <person name="Wu L."/>
            <person name="Ma J."/>
        </authorList>
    </citation>
    <scope>NUCLEOTIDE SEQUENCE [LARGE SCALE GENOMIC DNA]</scope>
    <source>
        <strain evidence="2">KCTC 3950</strain>
    </source>
</reference>
<evidence type="ECO:0000313" key="2">
    <source>
        <dbReference type="Proteomes" id="UP001597541"/>
    </source>
</evidence>
<proteinExistence type="predicted"/>
<keyword evidence="2" id="KW-1185">Reference proteome</keyword>